<dbReference type="Gene3D" id="3.30.230.40">
    <property type="entry name" value="Imidazole glycerol phosphate dehydratase, domain 1"/>
    <property type="match status" value="2"/>
</dbReference>
<dbReference type="NCBIfam" id="NF002114">
    <property type="entry name" value="PRK00951.2-4"/>
    <property type="match status" value="1"/>
</dbReference>
<dbReference type="CDD" id="cd07914">
    <property type="entry name" value="IGPD"/>
    <property type="match status" value="1"/>
</dbReference>
<dbReference type="FunFam" id="3.30.230.40:FF:000003">
    <property type="entry name" value="Imidazoleglycerol-phosphate dehydratase HisB"/>
    <property type="match status" value="1"/>
</dbReference>
<proteinExistence type="inferred from homology"/>
<gene>
    <name evidence="6" type="ORF">S01H1_04926</name>
</gene>
<protein>
    <recommendedName>
        <fullName evidence="2">Imidazoleglycerol-phosphate dehydratase</fullName>
    </recommendedName>
</protein>
<evidence type="ECO:0000256" key="3">
    <source>
        <dbReference type="ARBA" id="ARBA00022605"/>
    </source>
</evidence>
<keyword evidence="3" id="KW-0028">Amino-acid biosynthesis</keyword>
<reference evidence="6" key="1">
    <citation type="journal article" date="2014" name="Front. Microbiol.">
        <title>High frequency of phylogenetically diverse reductive dehalogenase-homologous genes in deep subseafloor sedimentary metagenomes.</title>
        <authorList>
            <person name="Kawai M."/>
            <person name="Futagami T."/>
            <person name="Toyoda A."/>
            <person name="Takaki Y."/>
            <person name="Nishi S."/>
            <person name="Hori S."/>
            <person name="Arai W."/>
            <person name="Tsubouchi T."/>
            <person name="Morono Y."/>
            <person name="Uchiyama I."/>
            <person name="Ito T."/>
            <person name="Fujiyama A."/>
            <person name="Inagaki F."/>
            <person name="Takami H."/>
        </authorList>
    </citation>
    <scope>NUCLEOTIDE SEQUENCE</scope>
    <source>
        <strain evidence="6">Expedition CK06-06</strain>
    </source>
</reference>
<dbReference type="SUPFAM" id="SSF54211">
    <property type="entry name" value="Ribosomal protein S5 domain 2-like"/>
    <property type="match status" value="2"/>
</dbReference>
<dbReference type="InterPro" id="IPR020565">
    <property type="entry name" value="ImidazoleglycerP_deHydtase_CS"/>
</dbReference>
<comment type="pathway">
    <text evidence="1">Amino-acid biosynthesis; L-histidine biosynthesis; L-histidine from 5-phospho-alpha-D-ribose 1-diphosphate: step 6/9.</text>
</comment>
<dbReference type="GO" id="GO:0000105">
    <property type="term" value="P:L-histidine biosynthetic process"/>
    <property type="evidence" value="ECO:0007669"/>
    <property type="project" value="UniProtKB-UniPathway"/>
</dbReference>
<dbReference type="NCBIfam" id="NF002111">
    <property type="entry name" value="PRK00951.2-1"/>
    <property type="match status" value="1"/>
</dbReference>
<accession>X0S2V6</accession>
<dbReference type="InterPro" id="IPR038494">
    <property type="entry name" value="IGPD_sf"/>
</dbReference>
<dbReference type="PROSITE" id="PS00954">
    <property type="entry name" value="IGP_DEHYDRATASE_1"/>
    <property type="match status" value="1"/>
</dbReference>
<dbReference type="Pfam" id="PF00475">
    <property type="entry name" value="IGPD"/>
    <property type="match status" value="1"/>
</dbReference>
<evidence type="ECO:0000256" key="2">
    <source>
        <dbReference type="ARBA" id="ARBA00016664"/>
    </source>
</evidence>
<organism evidence="6">
    <name type="scientific">marine sediment metagenome</name>
    <dbReference type="NCBI Taxonomy" id="412755"/>
    <lineage>
        <taxon>unclassified sequences</taxon>
        <taxon>metagenomes</taxon>
        <taxon>ecological metagenomes</taxon>
    </lineage>
</organism>
<dbReference type="InterPro" id="IPR020568">
    <property type="entry name" value="Ribosomal_Su5_D2-typ_SF"/>
</dbReference>
<dbReference type="PANTHER" id="PTHR23133">
    <property type="entry name" value="IMIDAZOLEGLYCEROL-PHOSPHATE DEHYDRATASE HIS7"/>
    <property type="match status" value="1"/>
</dbReference>
<dbReference type="PANTHER" id="PTHR23133:SF2">
    <property type="entry name" value="IMIDAZOLEGLYCEROL-PHOSPHATE DEHYDRATASE"/>
    <property type="match status" value="1"/>
</dbReference>
<evidence type="ECO:0000313" key="6">
    <source>
        <dbReference type="EMBL" id="GAF69546.1"/>
    </source>
</evidence>
<evidence type="ECO:0000256" key="1">
    <source>
        <dbReference type="ARBA" id="ARBA00005047"/>
    </source>
</evidence>
<name>X0S2V6_9ZZZZ</name>
<comment type="caution">
    <text evidence="6">The sequence shown here is derived from an EMBL/GenBank/DDBJ whole genome shotgun (WGS) entry which is preliminary data.</text>
</comment>
<dbReference type="PROSITE" id="PS00955">
    <property type="entry name" value="IGP_DEHYDRATASE_2"/>
    <property type="match status" value="1"/>
</dbReference>
<dbReference type="AlphaFoldDB" id="X0S2V6"/>
<dbReference type="EMBL" id="BARS01002575">
    <property type="protein sequence ID" value="GAF69546.1"/>
    <property type="molecule type" value="Genomic_DNA"/>
</dbReference>
<keyword evidence="5" id="KW-0456">Lyase</keyword>
<dbReference type="UniPathway" id="UPA00031">
    <property type="reaction ID" value="UER00011"/>
</dbReference>
<dbReference type="GO" id="GO:0004424">
    <property type="term" value="F:imidazoleglycerol-phosphate dehydratase activity"/>
    <property type="evidence" value="ECO:0007669"/>
    <property type="project" value="InterPro"/>
</dbReference>
<dbReference type="FunFam" id="3.30.230.40:FF:000001">
    <property type="entry name" value="Imidazoleglycerol-phosphate dehydratase HisB"/>
    <property type="match status" value="1"/>
</dbReference>
<evidence type="ECO:0000256" key="4">
    <source>
        <dbReference type="ARBA" id="ARBA00023102"/>
    </source>
</evidence>
<dbReference type="HAMAP" id="MF_00076">
    <property type="entry name" value="HisB"/>
    <property type="match status" value="1"/>
</dbReference>
<evidence type="ECO:0000256" key="5">
    <source>
        <dbReference type="ARBA" id="ARBA00023239"/>
    </source>
</evidence>
<keyword evidence="4" id="KW-0368">Histidine biosynthesis</keyword>
<sequence>MMRTATVDRKTKETEISLKLNLDGGGNSKIDTPLKFLNHMLENFAKHSSFDLEISARGDVDVDDHHLVEDVGIVLGEAFGKALGDKKGIARMAHRIVPMDDSKADVSVDLSGRPYAVVDLPFSEFEEKKVGDVTKENVVHFLESFALNGKFNLNVKVEGKNDHHKVESCFKALAKSLRDATKITGKEIPSTKGKI</sequence>
<dbReference type="InterPro" id="IPR000807">
    <property type="entry name" value="ImidazoleglycerolP_deHydtase"/>
</dbReference>